<feature type="transmembrane region" description="Helical" evidence="8">
    <location>
        <begin position="318"/>
        <end position="338"/>
    </location>
</feature>
<evidence type="ECO:0000313" key="9">
    <source>
        <dbReference type="EMBL" id="SES40355.1"/>
    </source>
</evidence>
<name>A0A1H9X2L1_9PSEU</name>
<organism evidence="9 10">
    <name type="scientific">Actinokineospora terrae</name>
    <dbReference type="NCBI Taxonomy" id="155974"/>
    <lineage>
        <taxon>Bacteria</taxon>
        <taxon>Bacillati</taxon>
        <taxon>Actinomycetota</taxon>
        <taxon>Actinomycetes</taxon>
        <taxon>Pseudonocardiales</taxon>
        <taxon>Pseudonocardiaceae</taxon>
        <taxon>Actinokineospora</taxon>
    </lineage>
</organism>
<reference evidence="10" key="1">
    <citation type="submission" date="2016-10" db="EMBL/GenBank/DDBJ databases">
        <authorList>
            <person name="Varghese N."/>
            <person name="Submissions S."/>
        </authorList>
    </citation>
    <scope>NUCLEOTIDE SEQUENCE [LARGE SCALE GENOMIC DNA]</scope>
    <source>
        <strain evidence="10">DSM 44260</strain>
    </source>
</reference>
<dbReference type="Pfam" id="PF01032">
    <property type="entry name" value="FecCD"/>
    <property type="match status" value="1"/>
</dbReference>
<sequence length="344" mass="35745">MSASFVRVGPLSVRLHRRPLVVGAILVVALLALAALTLTTGDYPATVSDVLRTLFGQGPPGLELVMNRFRLPRLLVSIGVGAALGAAGAIFQSVSRNPLGSPDVIGFTTGSATGAILVLLVYRDAQVSVAVGAIVGGLVSAIVVYLLAFRRGVQGFRLILIGIGVSSILASINAYLLSRASLQEARLAQLWQLGSVNGRTWDHVMPLWISLAVLLPVALIVGRRMPLLEMGDPAAGSLGISPERTRLSLVLIGVAFTAVATAAAGPINFIALTAPQVAIRLTRSSSPGILPAMLTGAALLSAADLVGQRLIPDIQLPVGLTTGAIGGVYLMWLLAAQWRKSPNR</sequence>
<keyword evidence="7 8" id="KW-0472">Membrane</keyword>
<proteinExistence type="inferred from homology"/>
<dbReference type="PANTHER" id="PTHR30472">
    <property type="entry name" value="FERRIC ENTEROBACTIN TRANSPORT SYSTEM PERMEASE PROTEIN"/>
    <property type="match status" value="1"/>
</dbReference>
<dbReference type="InterPro" id="IPR000522">
    <property type="entry name" value="ABC_transptr_permease_BtuC"/>
</dbReference>
<evidence type="ECO:0000256" key="7">
    <source>
        <dbReference type="ARBA" id="ARBA00023136"/>
    </source>
</evidence>
<evidence type="ECO:0000256" key="4">
    <source>
        <dbReference type="ARBA" id="ARBA00022475"/>
    </source>
</evidence>
<gene>
    <name evidence="9" type="ORF">SAMN04487818_112194</name>
</gene>
<dbReference type="PANTHER" id="PTHR30472:SF24">
    <property type="entry name" value="FERRIC ENTEROBACTIN TRANSPORT SYSTEM PERMEASE PROTEIN FEPG"/>
    <property type="match status" value="1"/>
</dbReference>
<dbReference type="InterPro" id="IPR037294">
    <property type="entry name" value="ABC_BtuC-like"/>
</dbReference>
<dbReference type="GO" id="GO:0022857">
    <property type="term" value="F:transmembrane transporter activity"/>
    <property type="evidence" value="ECO:0007669"/>
    <property type="project" value="InterPro"/>
</dbReference>
<evidence type="ECO:0000256" key="5">
    <source>
        <dbReference type="ARBA" id="ARBA00022692"/>
    </source>
</evidence>
<dbReference type="CDD" id="cd06550">
    <property type="entry name" value="TM_ABC_iron-siderophores_like"/>
    <property type="match status" value="1"/>
</dbReference>
<keyword evidence="6 8" id="KW-1133">Transmembrane helix</keyword>
<feature type="transmembrane region" description="Helical" evidence="8">
    <location>
        <begin position="128"/>
        <end position="149"/>
    </location>
</feature>
<keyword evidence="5 8" id="KW-0812">Transmembrane</keyword>
<protein>
    <submittedName>
        <fullName evidence="9">Iron complex transport system permease protein</fullName>
    </submittedName>
</protein>
<feature type="transmembrane region" description="Helical" evidence="8">
    <location>
        <begin position="74"/>
        <end position="92"/>
    </location>
</feature>
<evidence type="ECO:0000313" key="10">
    <source>
        <dbReference type="Proteomes" id="UP000199051"/>
    </source>
</evidence>
<evidence type="ECO:0000256" key="8">
    <source>
        <dbReference type="SAM" id="Phobius"/>
    </source>
</evidence>
<keyword evidence="3" id="KW-0813">Transport</keyword>
<comment type="similarity">
    <text evidence="2">Belongs to the binding-protein-dependent transport system permease family. FecCD subfamily.</text>
</comment>
<dbReference type="SUPFAM" id="SSF81345">
    <property type="entry name" value="ABC transporter involved in vitamin B12 uptake, BtuC"/>
    <property type="match status" value="1"/>
</dbReference>
<evidence type="ECO:0000256" key="3">
    <source>
        <dbReference type="ARBA" id="ARBA00022448"/>
    </source>
</evidence>
<dbReference type="GO" id="GO:0005886">
    <property type="term" value="C:plasma membrane"/>
    <property type="evidence" value="ECO:0007669"/>
    <property type="project" value="UniProtKB-SubCell"/>
</dbReference>
<keyword evidence="10" id="KW-1185">Reference proteome</keyword>
<comment type="subcellular location">
    <subcellularLocation>
        <location evidence="1">Cell membrane</location>
        <topology evidence="1">Multi-pass membrane protein</topology>
    </subcellularLocation>
</comment>
<dbReference type="EMBL" id="FOGI01000012">
    <property type="protein sequence ID" value="SES40355.1"/>
    <property type="molecule type" value="Genomic_DNA"/>
</dbReference>
<evidence type="ECO:0000256" key="2">
    <source>
        <dbReference type="ARBA" id="ARBA00007935"/>
    </source>
</evidence>
<feature type="transmembrane region" description="Helical" evidence="8">
    <location>
        <begin position="203"/>
        <end position="221"/>
    </location>
</feature>
<accession>A0A1H9X2L1</accession>
<keyword evidence="4" id="KW-1003">Cell membrane</keyword>
<dbReference type="Gene3D" id="1.10.3470.10">
    <property type="entry name" value="ABC transporter involved in vitamin B12 uptake, BtuC"/>
    <property type="match status" value="1"/>
</dbReference>
<dbReference type="STRING" id="155974.SAMN04487818_112194"/>
<evidence type="ECO:0000256" key="6">
    <source>
        <dbReference type="ARBA" id="ARBA00022989"/>
    </source>
</evidence>
<evidence type="ECO:0000256" key="1">
    <source>
        <dbReference type="ARBA" id="ARBA00004651"/>
    </source>
</evidence>
<dbReference type="GO" id="GO:0033214">
    <property type="term" value="P:siderophore-iron import into cell"/>
    <property type="evidence" value="ECO:0007669"/>
    <property type="project" value="TreeGrafter"/>
</dbReference>
<feature type="transmembrane region" description="Helical" evidence="8">
    <location>
        <begin position="156"/>
        <end position="177"/>
    </location>
</feature>
<dbReference type="Proteomes" id="UP000199051">
    <property type="component" value="Unassembled WGS sequence"/>
</dbReference>
<feature type="transmembrane region" description="Helical" evidence="8">
    <location>
        <begin position="20"/>
        <end position="38"/>
    </location>
</feature>
<dbReference type="AlphaFoldDB" id="A0A1H9X2L1"/>
<feature type="transmembrane region" description="Helical" evidence="8">
    <location>
        <begin position="104"/>
        <end position="122"/>
    </location>
</feature>
<feature type="transmembrane region" description="Helical" evidence="8">
    <location>
        <begin position="247"/>
        <end position="269"/>
    </location>
</feature>
<dbReference type="RefSeq" id="WP_177215782.1">
    <property type="nucleotide sequence ID" value="NZ_FOGI01000012.1"/>
</dbReference>